<gene>
    <name evidence="2" type="primary">ORF57</name>
    <name evidence="2" type="ORF">MRV_0061</name>
</gene>
<name>A0A1P8VIV5_9BETA</name>
<evidence type="ECO:0000313" key="3">
    <source>
        <dbReference type="Proteomes" id="UP000202182"/>
    </source>
</evidence>
<dbReference type="OrthoDB" id="917at10239"/>
<keyword evidence="2" id="KW-0067">ATP-binding</keyword>
<reference evidence="2" key="1">
    <citation type="submission" date="2016-12" db="EMBL/GenBank/DDBJ databases">
        <title>A murine herpesvirus closely related to ubiquitous human herpesviruses causes T-cell depletion.</title>
        <authorList>
            <person name="Patel S.J."/>
            <person name="Zhao G."/>
            <person name="Penna V.R."/>
            <person name="Park E."/>
            <person name="Lauron E.J."/>
            <person name="Harvey I.B."/>
            <person name="Beatty W.L."/>
            <person name="Plougastel-Douglas B."/>
            <person name="Poursine-Laurent J."/>
            <person name="Fremont D.H."/>
            <person name="Wang D."/>
            <person name="Yokoyama W.M."/>
        </authorList>
    </citation>
    <scope>NUCLEOTIDE SEQUENCE [LARGE SCALE GENOMIC DNA]</scope>
    <source>
        <strain evidence="2">YOK1</strain>
    </source>
</reference>
<keyword evidence="1" id="KW-1133">Transmembrane helix</keyword>
<dbReference type="Proteomes" id="UP000202182">
    <property type="component" value="Segment"/>
</dbReference>
<keyword evidence="1" id="KW-0812">Transmembrane</keyword>
<sequence>MTQVLFATDNDCANIIVRLLSKLSTGHYIFPIMIKYAPSNNVFFCLQTQKCFNSQRIDTVFVCNNEILNISSYMNTCTPIPTDKIIESIIDEKTEELYKHLFKPTNNNQIEFKYMIYFNRTNIIKYLTNKYLMPTSPFWFLATYGQTEGLLLLTMYYYLFEKQKSTIQTTKHYVNCFTEYTGDTIFIYSSMLEFMKIMVKSKFRSKISTFVQYAKQKNQRDLEELQYVDTQINQFRNHIHFTNTLSVNYIYIAYNTAFEKHRFLKYSKLTEYDPNVEIDQQCKKNPLMIGNCLQDDLLQAMHKYFNINTYFDTYVKIKTYKGTLNICSYVYNNDKNQIKFFTSDELAKEIAKINEHCEGIFSPLPTTLQSLLKLSASNRIATIHGQHLTRRNYLFKQANGPFPVFRIETAYNKNYYTAALKENWLKNMEFEKVLQFLPTLYTTDENISNMIWLKESSIASSDPQSQFYFTRHEIFNGFLPVRNFIIDIDFDIHTKIFISSKFFFDICRKMRKIFLDIWSKMFNDIDKSNYPIYFFKTKCDTDTHCLDPSSYNEMPFCTCTKKIGLRVIIPLPEYTCIIGSECLKQLAKICNHIMCLDTELMAQLNKFTTPNDSFDTGIYSCGKSIRMAYMYKIDKMSNQLYGRLIPIVIIPDGYKQNPVEFVKMQFNINNLLHHGMKNKSIQNVIYSILDKGCSDNKSFMDTKSKLIYNKKFFSIETLMTQYLLEYNLQPSLLTPEEKTLTFIRNIVWPILKEQIIKTFPSRVSTQFENITFINVDNKNIQIKRFTFGKMCNFQCIARQHKGNRDNVNVYLQIKPEGNKLVIILWSTCFTTKCNSNSKQVHSSISMKKLKL</sequence>
<keyword evidence="2" id="KW-0347">Helicase</keyword>
<keyword evidence="2" id="KW-0547">Nucleotide-binding</keyword>
<keyword evidence="3" id="KW-1185">Reference proteome</keyword>
<feature type="transmembrane region" description="Helical" evidence="1">
    <location>
        <begin position="138"/>
        <end position="159"/>
    </location>
</feature>
<accession>A0A1P8VIV5</accession>
<proteinExistence type="predicted"/>
<keyword evidence="2" id="KW-0378">Hydrolase</keyword>
<dbReference type="Pfam" id="PF03121">
    <property type="entry name" value="Herpes_UL52"/>
    <property type="match status" value="1"/>
</dbReference>
<keyword evidence="1" id="KW-0472">Membrane</keyword>
<dbReference type="GO" id="GO:0004386">
    <property type="term" value="F:helicase activity"/>
    <property type="evidence" value="ECO:0007669"/>
    <property type="project" value="UniProtKB-KW"/>
</dbReference>
<organism evidence="2">
    <name type="scientific">Murid betaherpesvirus 3</name>
    <dbReference type="NCBI Taxonomy" id="2560603"/>
    <lineage>
        <taxon>Viruses</taxon>
        <taxon>Duplodnaviria</taxon>
        <taxon>Heunggongvirae</taxon>
        <taxon>Peploviricota</taxon>
        <taxon>Herviviricetes</taxon>
        <taxon>Herpesvirales</taxon>
        <taxon>Orthoherpesviridae</taxon>
        <taxon>Betaherpesvirinae</taxon>
        <taxon>Roseolovirus</taxon>
        <taxon>Roseolovirus muridbeta3</taxon>
    </lineage>
</organism>
<dbReference type="EMBL" id="KY355735">
    <property type="protein sequence ID" value="APZ76272.1"/>
    <property type="molecule type" value="Genomic_DNA"/>
</dbReference>
<evidence type="ECO:0000256" key="1">
    <source>
        <dbReference type="SAM" id="Phobius"/>
    </source>
</evidence>
<dbReference type="KEGG" id="vg:30999398"/>
<protein>
    <submittedName>
        <fullName evidence="2">Helicase/primase</fullName>
    </submittedName>
</protein>
<evidence type="ECO:0000313" key="2">
    <source>
        <dbReference type="EMBL" id="APZ76272.1"/>
    </source>
</evidence>